<comment type="similarity">
    <text evidence="1">Belongs to the PrpD family.</text>
</comment>
<feature type="domain" description="MmgE/PrpD N-terminal" evidence="2">
    <location>
        <begin position="7"/>
        <end position="242"/>
    </location>
</feature>
<accession>A0A840ABD9</accession>
<dbReference type="InterPro" id="IPR036148">
    <property type="entry name" value="MmgE/PrpD_sf"/>
</dbReference>
<dbReference type="SUPFAM" id="SSF103378">
    <property type="entry name" value="2-methylcitrate dehydratase PrpD"/>
    <property type="match status" value="1"/>
</dbReference>
<dbReference type="AlphaFoldDB" id="A0A840ABD9"/>
<evidence type="ECO:0000259" key="3">
    <source>
        <dbReference type="Pfam" id="PF19305"/>
    </source>
</evidence>
<dbReference type="RefSeq" id="WP_184382531.1">
    <property type="nucleotide sequence ID" value="NZ_JACIDJ010000001.1"/>
</dbReference>
<dbReference type="Pfam" id="PF03972">
    <property type="entry name" value="MmgE_PrpD_N"/>
    <property type="match status" value="1"/>
</dbReference>
<evidence type="ECO:0000256" key="1">
    <source>
        <dbReference type="ARBA" id="ARBA00006174"/>
    </source>
</evidence>
<dbReference type="InterPro" id="IPR045336">
    <property type="entry name" value="MmgE_PrpD_N"/>
</dbReference>
<dbReference type="InterPro" id="IPR045337">
    <property type="entry name" value="MmgE_PrpD_C"/>
</dbReference>
<dbReference type="GO" id="GO:0016829">
    <property type="term" value="F:lyase activity"/>
    <property type="evidence" value="ECO:0007669"/>
    <property type="project" value="InterPro"/>
</dbReference>
<name>A0A840ABD9_9PROT</name>
<dbReference type="Proteomes" id="UP000553193">
    <property type="component" value="Unassembled WGS sequence"/>
</dbReference>
<evidence type="ECO:0000313" key="5">
    <source>
        <dbReference type="Proteomes" id="UP000553193"/>
    </source>
</evidence>
<feature type="domain" description="MmgE/PrpD C-terminal" evidence="3">
    <location>
        <begin position="267"/>
        <end position="434"/>
    </location>
</feature>
<protein>
    <submittedName>
        <fullName evidence="4">2-methylcitrate dehydratase PrpD</fullName>
    </submittedName>
</protein>
<evidence type="ECO:0000259" key="2">
    <source>
        <dbReference type="Pfam" id="PF03972"/>
    </source>
</evidence>
<dbReference type="InterPro" id="IPR005656">
    <property type="entry name" value="MmgE_PrpD"/>
</dbReference>
<dbReference type="InterPro" id="IPR042188">
    <property type="entry name" value="MmgE/PrpD_sf_2"/>
</dbReference>
<evidence type="ECO:0000313" key="4">
    <source>
        <dbReference type="EMBL" id="MBB3897590.1"/>
    </source>
</evidence>
<dbReference type="Gene3D" id="1.10.4100.10">
    <property type="entry name" value="2-methylcitrate dehydratase PrpD"/>
    <property type="match status" value="1"/>
</dbReference>
<dbReference type="InterPro" id="IPR042183">
    <property type="entry name" value="MmgE/PrpD_sf_1"/>
</dbReference>
<proteinExistence type="inferred from homology"/>
<gene>
    <name evidence="4" type="ORF">GGQ83_001016</name>
</gene>
<dbReference type="Gene3D" id="3.30.1330.120">
    <property type="entry name" value="2-methylcitrate dehydratase PrpD"/>
    <property type="match status" value="1"/>
</dbReference>
<dbReference type="PANTHER" id="PTHR16943">
    <property type="entry name" value="2-METHYLCITRATE DEHYDRATASE-RELATED"/>
    <property type="match status" value="1"/>
</dbReference>
<dbReference type="EMBL" id="JACIDJ010000001">
    <property type="protein sequence ID" value="MBB3897590.1"/>
    <property type="molecule type" value="Genomic_DNA"/>
</dbReference>
<comment type="caution">
    <text evidence="4">The sequence shown here is derived from an EMBL/GenBank/DDBJ whole genome shotgun (WGS) entry which is preliminary data.</text>
</comment>
<keyword evidence="5" id="KW-1185">Reference proteome</keyword>
<dbReference type="PANTHER" id="PTHR16943:SF8">
    <property type="entry name" value="2-METHYLCITRATE DEHYDRATASE"/>
    <property type="match status" value="1"/>
</dbReference>
<sequence>MNPLLVLAEHAAGWRGATLDADLDRHARRALIDWFACVLAGARKEPATPMARALAAERGTGQAVSYTDGARTGLRHAALINGTASHIVEFDDIWRWGVYHPGCPTIAAALAAAQTRGTDMAALLRAMTAGYEVSCRIAQAVQPSHYDYWHTTGTVGTFGAAAAVAVLLDCDAEQTAHAIATAATMAGGLQQAFRGDGMSKPLHPGHAAEAGALAAMAAREGMTGALDVLHGEAGFAAATSEDTGKWDKPLSLIGKPLAITEMTIKNHGCCGHIFAALDAVRELQRAHGFTAEDVAGVHVAGYAATKNVCDRPEARTEQECRFSTQFTVATMLLHGAVRLSAFDAVRLSDPAIRAVMPRITVSQDAECEAAFPAQRSAKVTIRLRDERELYQFQPTRKGDPDAPLTDQDLSEKFLELVGPETGDDEAKALLEALWKGSALPGLVALR</sequence>
<organism evidence="4 5">
    <name type="scientific">Roseococcus suduntuyensis</name>
    <dbReference type="NCBI Taxonomy" id="455361"/>
    <lineage>
        <taxon>Bacteria</taxon>
        <taxon>Pseudomonadati</taxon>
        <taxon>Pseudomonadota</taxon>
        <taxon>Alphaproteobacteria</taxon>
        <taxon>Acetobacterales</taxon>
        <taxon>Roseomonadaceae</taxon>
        <taxon>Roseococcus</taxon>
    </lineage>
</organism>
<dbReference type="Pfam" id="PF19305">
    <property type="entry name" value="MmgE_PrpD_C"/>
    <property type="match status" value="1"/>
</dbReference>
<reference evidence="4 5" key="1">
    <citation type="submission" date="2020-08" db="EMBL/GenBank/DDBJ databases">
        <title>Genomic Encyclopedia of Type Strains, Phase IV (KMG-IV): sequencing the most valuable type-strain genomes for metagenomic binning, comparative biology and taxonomic classification.</title>
        <authorList>
            <person name="Goeker M."/>
        </authorList>
    </citation>
    <scope>NUCLEOTIDE SEQUENCE [LARGE SCALE GENOMIC DNA]</scope>
    <source>
        <strain evidence="4 5">DSM 19979</strain>
    </source>
</reference>